<evidence type="ECO:0000259" key="6">
    <source>
        <dbReference type="Pfam" id="PF04542"/>
    </source>
</evidence>
<dbReference type="NCBIfam" id="TIGR02937">
    <property type="entry name" value="sigma70-ECF"/>
    <property type="match status" value="1"/>
</dbReference>
<comment type="similarity">
    <text evidence="1">Belongs to the sigma-70 factor family. ECF subfamily.</text>
</comment>
<dbReference type="GO" id="GO:0016987">
    <property type="term" value="F:sigma factor activity"/>
    <property type="evidence" value="ECO:0007669"/>
    <property type="project" value="UniProtKB-KW"/>
</dbReference>
<dbReference type="Proteomes" id="UP000055611">
    <property type="component" value="Chromosome"/>
</dbReference>
<dbReference type="SUPFAM" id="SSF88946">
    <property type="entry name" value="Sigma2 domain of RNA polymerase sigma factors"/>
    <property type="match status" value="1"/>
</dbReference>
<dbReference type="EMBL" id="SOBK01000001">
    <property type="protein sequence ID" value="TDT91818.1"/>
    <property type="molecule type" value="Genomic_DNA"/>
</dbReference>
<accession>A0A126QN14</accession>
<evidence type="ECO:0000259" key="7">
    <source>
        <dbReference type="Pfam" id="PF08281"/>
    </source>
</evidence>
<keyword evidence="10" id="KW-1185">Reference proteome</keyword>
<evidence type="ECO:0000256" key="4">
    <source>
        <dbReference type="ARBA" id="ARBA00023125"/>
    </source>
</evidence>
<dbReference type="InterPro" id="IPR007627">
    <property type="entry name" value="RNA_pol_sigma70_r2"/>
</dbReference>
<dbReference type="SUPFAM" id="SSF88659">
    <property type="entry name" value="Sigma3 and sigma4 domains of RNA polymerase sigma factors"/>
    <property type="match status" value="1"/>
</dbReference>
<dbReference type="AlphaFoldDB" id="A0A126QN14"/>
<proteinExistence type="inferred from homology"/>
<evidence type="ECO:0000256" key="2">
    <source>
        <dbReference type="ARBA" id="ARBA00023015"/>
    </source>
</evidence>
<evidence type="ECO:0000256" key="5">
    <source>
        <dbReference type="ARBA" id="ARBA00023163"/>
    </source>
</evidence>
<dbReference type="InterPro" id="IPR014284">
    <property type="entry name" value="RNA_pol_sigma-70_dom"/>
</dbReference>
<keyword evidence="5" id="KW-0804">Transcription</keyword>
<dbReference type="Pfam" id="PF08281">
    <property type="entry name" value="Sigma70_r4_2"/>
    <property type="match status" value="1"/>
</dbReference>
<organism evidence="9 11">
    <name type="scientific">Pseudodesulfovibrio indicus</name>
    <dbReference type="NCBI Taxonomy" id="1716143"/>
    <lineage>
        <taxon>Bacteria</taxon>
        <taxon>Pseudomonadati</taxon>
        <taxon>Thermodesulfobacteriota</taxon>
        <taxon>Desulfovibrionia</taxon>
        <taxon>Desulfovibrionales</taxon>
        <taxon>Desulfovibrionaceae</taxon>
    </lineage>
</organism>
<dbReference type="PANTHER" id="PTHR43133">
    <property type="entry name" value="RNA POLYMERASE ECF-TYPE SIGMA FACTO"/>
    <property type="match status" value="1"/>
</dbReference>
<dbReference type="GO" id="GO:0003677">
    <property type="term" value="F:DNA binding"/>
    <property type="evidence" value="ECO:0007669"/>
    <property type="project" value="UniProtKB-KW"/>
</dbReference>
<reference evidence="9 11" key="2">
    <citation type="submission" date="2019-03" db="EMBL/GenBank/DDBJ databases">
        <title>Genomic Encyclopedia of Type Strains, Phase IV (KMG-IV): sequencing the most valuable type-strain genomes for metagenomic binning, comparative biology and taxonomic classification.</title>
        <authorList>
            <person name="Goeker M."/>
        </authorList>
    </citation>
    <scope>NUCLEOTIDE SEQUENCE [LARGE SCALE GENOMIC DNA]</scope>
    <source>
        <strain evidence="9 11">DSM 101483</strain>
    </source>
</reference>
<feature type="domain" description="RNA polymerase sigma-70 region 2" evidence="6">
    <location>
        <begin position="24"/>
        <end position="91"/>
    </location>
</feature>
<dbReference type="GO" id="GO:0006352">
    <property type="term" value="P:DNA-templated transcription initiation"/>
    <property type="evidence" value="ECO:0007669"/>
    <property type="project" value="InterPro"/>
</dbReference>
<dbReference type="EMBL" id="CP014206">
    <property type="protein sequence ID" value="AMK10825.1"/>
    <property type="molecule type" value="Genomic_DNA"/>
</dbReference>
<dbReference type="InterPro" id="IPR036388">
    <property type="entry name" value="WH-like_DNA-bd_sf"/>
</dbReference>
<dbReference type="InterPro" id="IPR013325">
    <property type="entry name" value="RNA_pol_sigma_r2"/>
</dbReference>
<dbReference type="InterPro" id="IPR013249">
    <property type="entry name" value="RNA_pol_sigma70_r4_t2"/>
</dbReference>
<reference evidence="8 10" key="1">
    <citation type="journal article" date="2016" name="Front. Microbiol.">
        <title>Genome Sequence of the Piezophilic, Mesophilic Sulfate-Reducing Bacterium Desulfovibrio indicus J2T.</title>
        <authorList>
            <person name="Cao J."/>
            <person name="Maignien L."/>
            <person name="Shao Z."/>
            <person name="Alain K."/>
            <person name="Jebbar M."/>
        </authorList>
    </citation>
    <scope>NUCLEOTIDE SEQUENCE [LARGE SCALE GENOMIC DNA]</scope>
    <source>
        <strain evidence="8 10">J2</strain>
    </source>
</reference>
<dbReference type="InterPro" id="IPR039425">
    <property type="entry name" value="RNA_pol_sigma-70-like"/>
</dbReference>
<keyword evidence="4" id="KW-0238">DNA-binding</keyword>
<dbReference type="KEGG" id="dej:AWY79_06755"/>
<feature type="domain" description="RNA polymerase sigma factor 70 region 4 type 2" evidence="7">
    <location>
        <begin position="127"/>
        <end position="172"/>
    </location>
</feature>
<dbReference type="CDD" id="cd06171">
    <property type="entry name" value="Sigma70_r4"/>
    <property type="match status" value="1"/>
</dbReference>
<dbReference type="OrthoDB" id="5511424at2"/>
<evidence type="ECO:0000313" key="10">
    <source>
        <dbReference type="Proteomes" id="UP000055611"/>
    </source>
</evidence>
<evidence type="ECO:0000313" key="9">
    <source>
        <dbReference type="EMBL" id="TDT91818.1"/>
    </source>
</evidence>
<keyword evidence="2" id="KW-0805">Transcription regulation</keyword>
<evidence type="ECO:0000313" key="8">
    <source>
        <dbReference type="EMBL" id="AMK10825.1"/>
    </source>
</evidence>
<protein>
    <submittedName>
        <fullName evidence="9">RNA polymerase sigma-70 factor (ECF subfamily)</fullName>
    </submittedName>
    <submittedName>
        <fullName evidence="8">RNA polymerase subunit sigma-70</fullName>
    </submittedName>
</protein>
<dbReference type="RefSeq" id="WP_066801864.1">
    <property type="nucleotide sequence ID" value="NZ_CP014206.1"/>
</dbReference>
<evidence type="ECO:0000313" key="11">
    <source>
        <dbReference type="Proteomes" id="UP000295506"/>
    </source>
</evidence>
<sequence length="185" mass="21647">MKEKRKAEIVRDILLGDVQSFGILVREYQRPVFNLMLRMTGDAETAADLSQEAFARAYEKLETFNQRRRFFPWLYTLALNVARDWFRKEGRDRHIFVEDATEMIRDEDVPDEPKSINARIDGAKAFDAVMELDPKYREALILRYRHDFTMQEIANTLGISVSAAKMRLSRGLDMVRHRFTGGTHD</sequence>
<dbReference type="Proteomes" id="UP000295506">
    <property type="component" value="Unassembled WGS sequence"/>
</dbReference>
<dbReference type="InterPro" id="IPR013324">
    <property type="entry name" value="RNA_pol_sigma_r3/r4-like"/>
</dbReference>
<evidence type="ECO:0000256" key="3">
    <source>
        <dbReference type="ARBA" id="ARBA00023082"/>
    </source>
</evidence>
<evidence type="ECO:0000256" key="1">
    <source>
        <dbReference type="ARBA" id="ARBA00010641"/>
    </source>
</evidence>
<dbReference type="PANTHER" id="PTHR43133:SF8">
    <property type="entry name" value="RNA POLYMERASE SIGMA FACTOR HI_1459-RELATED"/>
    <property type="match status" value="1"/>
</dbReference>
<name>A0A126QN14_9BACT</name>
<dbReference type="Gene3D" id="1.10.1740.10">
    <property type="match status" value="1"/>
</dbReference>
<gene>
    <name evidence="8" type="ORF">AWY79_06755</name>
    <name evidence="9" type="ORF">EDC59_101220</name>
</gene>
<dbReference type="Gene3D" id="1.10.10.10">
    <property type="entry name" value="Winged helix-like DNA-binding domain superfamily/Winged helix DNA-binding domain"/>
    <property type="match status" value="1"/>
</dbReference>
<keyword evidence="3" id="KW-0731">Sigma factor</keyword>
<dbReference type="Pfam" id="PF04542">
    <property type="entry name" value="Sigma70_r2"/>
    <property type="match status" value="1"/>
</dbReference>